<dbReference type="InterPro" id="IPR002401">
    <property type="entry name" value="Cyt_P450_E_grp-I"/>
</dbReference>
<keyword evidence="6 13" id="KW-0479">Metal-binding</keyword>
<evidence type="ECO:0000256" key="10">
    <source>
        <dbReference type="ARBA" id="ARBA00023004"/>
    </source>
</evidence>
<keyword evidence="7" id="KW-0256">Endoplasmic reticulum</keyword>
<dbReference type="Proteomes" id="UP001152759">
    <property type="component" value="Chromosome 9"/>
</dbReference>
<keyword evidence="5 13" id="KW-0349">Heme</keyword>
<evidence type="ECO:0000256" key="6">
    <source>
        <dbReference type="ARBA" id="ARBA00022723"/>
    </source>
</evidence>
<evidence type="ECO:0000256" key="9">
    <source>
        <dbReference type="ARBA" id="ARBA00023002"/>
    </source>
</evidence>
<feature type="transmembrane region" description="Helical" evidence="15">
    <location>
        <begin position="6"/>
        <end position="26"/>
    </location>
</feature>
<dbReference type="PANTHER" id="PTHR24291:SF189">
    <property type="entry name" value="CYTOCHROME P450 4C3-RELATED"/>
    <property type="match status" value="1"/>
</dbReference>
<dbReference type="InterPro" id="IPR036396">
    <property type="entry name" value="Cyt_P450_sf"/>
</dbReference>
<accession>A0A9P0FA86</accession>
<gene>
    <name evidence="16" type="ORF">BEMITA_LOCUS14237</name>
</gene>
<sequence length="517" mass="59469">MDFATGNVSSALAVFLALTILIHTIIHRWRNRRLIKFMAQFPGPIPLPFVGSAYIYLKQFNTTSVVRFLLQLLANAEETESHWLGGSPYIMTTNREIINAIVTNLKNIDKTKDYDSLKVISAGIFTATGNQWRKTRKIVNPGFRTNVLDSFDDNFSYHIKIFLESISRLADTGEEHDVFRACHAFTLDSFCDNMLGVRIDIQKRRLFNFSISVEESMNMFFTRAFNPLLWSDFVYSLLGKTKKLADVSRDMRLLAEDVLNKRLAMEDLQRKEDIKAGQPKYFLELLIDAIESKEISREQCIEEIIELFVAGSLTSAISIAWLIKGAAMYPNMADKMYRELIEVCGVREITQEDLSKLPYLDMIVKELLRHITLPIIARHITNDIRVNDNIVIPAGMNVMMPIFGLHHDPRFWERPNEFYPEHFSPENEAKRPKGVYLPFSSGPRNCPGNKYAVRVVKILVANMMLHFNCSSSEPTPTDIINDLDYRIALLVCPIKGWRVRFHRRRQEPEKTQVHAAA</sequence>
<comment type="similarity">
    <text evidence="4 14">Belongs to the cytochrome P450 family.</text>
</comment>
<feature type="binding site" description="axial binding residue" evidence="13">
    <location>
        <position position="446"/>
    </location>
    <ligand>
        <name>heme</name>
        <dbReference type="ChEBI" id="CHEBI:30413"/>
    </ligand>
    <ligandPart>
        <name>Fe</name>
        <dbReference type="ChEBI" id="CHEBI:18248"/>
    </ligandPart>
</feature>
<dbReference type="GO" id="GO:0004497">
    <property type="term" value="F:monooxygenase activity"/>
    <property type="evidence" value="ECO:0007669"/>
    <property type="project" value="UniProtKB-KW"/>
</dbReference>
<keyword evidence="8" id="KW-0492">Microsome</keyword>
<dbReference type="PANTHER" id="PTHR24291">
    <property type="entry name" value="CYTOCHROME P450 FAMILY 4"/>
    <property type="match status" value="1"/>
</dbReference>
<dbReference type="PROSITE" id="PS00086">
    <property type="entry name" value="CYTOCHROME_P450"/>
    <property type="match status" value="1"/>
</dbReference>
<dbReference type="PRINTS" id="PR00463">
    <property type="entry name" value="EP450I"/>
</dbReference>
<dbReference type="InterPro" id="IPR050196">
    <property type="entry name" value="Cytochrome_P450_Monoox"/>
</dbReference>
<evidence type="ECO:0000256" key="1">
    <source>
        <dbReference type="ARBA" id="ARBA00001971"/>
    </source>
</evidence>
<evidence type="ECO:0000313" key="16">
    <source>
        <dbReference type="EMBL" id="CAH0396132.1"/>
    </source>
</evidence>
<evidence type="ECO:0000256" key="14">
    <source>
        <dbReference type="RuleBase" id="RU000461"/>
    </source>
</evidence>
<evidence type="ECO:0000256" key="2">
    <source>
        <dbReference type="ARBA" id="ARBA00004174"/>
    </source>
</evidence>
<dbReference type="AlphaFoldDB" id="A0A9P0FA86"/>
<evidence type="ECO:0000256" key="5">
    <source>
        <dbReference type="ARBA" id="ARBA00022617"/>
    </source>
</evidence>
<keyword evidence="17" id="KW-1185">Reference proteome</keyword>
<evidence type="ECO:0000256" key="4">
    <source>
        <dbReference type="ARBA" id="ARBA00010617"/>
    </source>
</evidence>
<dbReference type="SUPFAM" id="SSF48264">
    <property type="entry name" value="Cytochrome P450"/>
    <property type="match status" value="1"/>
</dbReference>
<keyword evidence="11 14" id="KW-0503">Monooxygenase</keyword>
<evidence type="ECO:0000256" key="13">
    <source>
        <dbReference type="PIRSR" id="PIRSR602401-1"/>
    </source>
</evidence>
<evidence type="ECO:0000256" key="12">
    <source>
        <dbReference type="ARBA" id="ARBA00023136"/>
    </source>
</evidence>
<evidence type="ECO:0000313" key="17">
    <source>
        <dbReference type="Proteomes" id="UP001152759"/>
    </source>
</evidence>
<dbReference type="GO" id="GO:0020037">
    <property type="term" value="F:heme binding"/>
    <property type="evidence" value="ECO:0007669"/>
    <property type="project" value="InterPro"/>
</dbReference>
<evidence type="ECO:0000256" key="15">
    <source>
        <dbReference type="SAM" id="Phobius"/>
    </source>
</evidence>
<keyword evidence="10 13" id="KW-0408">Iron</keyword>
<dbReference type="InterPro" id="IPR017972">
    <property type="entry name" value="Cyt_P450_CS"/>
</dbReference>
<dbReference type="Gene3D" id="1.10.630.10">
    <property type="entry name" value="Cytochrome P450"/>
    <property type="match status" value="1"/>
</dbReference>
<keyword evidence="12 15" id="KW-0472">Membrane</keyword>
<dbReference type="GO" id="GO:0016705">
    <property type="term" value="F:oxidoreductase activity, acting on paired donors, with incorporation or reduction of molecular oxygen"/>
    <property type="evidence" value="ECO:0007669"/>
    <property type="project" value="InterPro"/>
</dbReference>
<comment type="subcellular location">
    <subcellularLocation>
        <location evidence="3">Endoplasmic reticulum membrane</location>
        <topology evidence="3">Peripheral membrane protein</topology>
    </subcellularLocation>
    <subcellularLocation>
        <location evidence="2">Microsome membrane</location>
        <topology evidence="2">Peripheral membrane protein</topology>
    </subcellularLocation>
</comment>
<keyword evidence="15" id="KW-1133">Transmembrane helix</keyword>
<reference evidence="16" key="1">
    <citation type="submission" date="2021-12" db="EMBL/GenBank/DDBJ databases">
        <authorList>
            <person name="King R."/>
        </authorList>
    </citation>
    <scope>NUCLEOTIDE SEQUENCE</scope>
</reference>
<name>A0A9P0FA86_BEMTA</name>
<evidence type="ECO:0000256" key="11">
    <source>
        <dbReference type="ARBA" id="ARBA00023033"/>
    </source>
</evidence>
<evidence type="ECO:0008006" key="18">
    <source>
        <dbReference type="Google" id="ProtNLM"/>
    </source>
</evidence>
<dbReference type="GO" id="GO:0005506">
    <property type="term" value="F:iron ion binding"/>
    <property type="evidence" value="ECO:0007669"/>
    <property type="project" value="InterPro"/>
</dbReference>
<dbReference type="GO" id="GO:0005789">
    <property type="term" value="C:endoplasmic reticulum membrane"/>
    <property type="evidence" value="ECO:0007669"/>
    <property type="project" value="UniProtKB-SubCell"/>
</dbReference>
<keyword evidence="9 14" id="KW-0560">Oxidoreductase</keyword>
<dbReference type="InterPro" id="IPR001128">
    <property type="entry name" value="Cyt_P450"/>
</dbReference>
<evidence type="ECO:0000256" key="3">
    <source>
        <dbReference type="ARBA" id="ARBA00004406"/>
    </source>
</evidence>
<dbReference type="Pfam" id="PF00067">
    <property type="entry name" value="p450"/>
    <property type="match status" value="1"/>
</dbReference>
<organism evidence="16 17">
    <name type="scientific">Bemisia tabaci</name>
    <name type="common">Sweetpotato whitefly</name>
    <name type="synonym">Aleurodes tabaci</name>
    <dbReference type="NCBI Taxonomy" id="7038"/>
    <lineage>
        <taxon>Eukaryota</taxon>
        <taxon>Metazoa</taxon>
        <taxon>Ecdysozoa</taxon>
        <taxon>Arthropoda</taxon>
        <taxon>Hexapoda</taxon>
        <taxon>Insecta</taxon>
        <taxon>Pterygota</taxon>
        <taxon>Neoptera</taxon>
        <taxon>Paraneoptera</taxon>
        <taxon>Hemiptera</taxon>
        <taxon>Sternorrhyncha</taxon>
        <taxon>Aleyrodoidea</taxon>
        <taxon>Aleyrodidae</taxon>
        <taxon>Aleyrodinae</taxon>
        <taxon>Bemisia</taxon>
    </lineage>
</organism>
<dbReference type="EMBL" id="OU963870">
    <property type="protein sequence ID" value="CAH0396132.1"/>
    <property type="molecule type" value="Genomic_DNA"/>
</dbReference>
<keyword evidence="15" id="KW-0812">Transmembrane</keyword>
<protein>
    <recommendedName>
        <fullName evidence="18">Cytochrome P450</fullName>
    </recommendedName>
</protein>
<evidence type="ECO:0000256" key="7">
    <source>
        <dbReference type="ARBA" id="ARBA00022824"/>
    </source>
</evidence>
<dbReference type="KEGG" id="btab:109043950"/>
<evidence type="ECO:0000256" key="8">
    <source>
        <dbReference type="ARBA" id="ARBA00022848"/>
    </source>
</evidence>
<proteinExistence type="inferred from homology"/>
<comment type="cofactor">
    <cofactor evidence="1 13">
        <name>heme</name>
        <dbReference type="ChEBI" id="CHEBI:30413"/>
    </cofactor>
</comment>